<dbReference type="OrthoDB" id="1919050at2759"/>
<keyword evidence="1" id="KW-0812">Transmembrane</keyword>
<keyword evidence="1" id="KW-1133">Transmembrane helix</keyword>
<keyword evidence="3" id="KW-1185">Reference proteome</keyword>
<organism evidence="2 3">
    <name type="scientific">Artemisia annua</name>
    <name type="common">Sweet wormwood</name>
    <dbReference type="NCBI Taxonomy" id="35608"/>
    <lineage>
        <taxon>Eukaryota</taxon>
        <taxon>Viridiplantae</taxon>
        <taxon>Streptophyta</taxon>
        <taxon>Embryophyta</taxon>
        <taxon>Tracheophyta</taxon>
        <taxon>Spermatophyta</taxon>
        <taxon>Magnoliopsida</taxon>
        <taxon>eudicotyledons</taxon>
        <taxon>Gunneridae</taxon>
        <taxon>Pentapetalae</taxon>
        <taxon>asterids</taxon>
        <taxon>campanulids</taxon>
        <taxon>Asterales</taxon>
        <taxon>Asteraceae</taxon>
        <taxon>Asteroideae</taxon>
        <taxon>Anthemideae</taxon>
        <taxon>Artemisiinae</taxon>
        <taxon>Artemisia</taxon>
    </lineage>
</organism>
<evidence type="ECO:0000313" key="2">
    <source>
        <dbReference type="EMBL" id="PWA87440.1"/>
    </source>
</evidence>
<dbReference type="AlphaFoldDB" id="A0A2U1PNZ0"/>
<proteinExistence type="predicted"/>
<sequence length="80" mass="8477">MTEETCNFASTAALTDLDPSFGSCKFPSSMEGKSSNGTAAVGGGTSTADLTSNGNNVAYGTVWVWCWCYAIIHLLWLNFV</sequence>
<reference evidence="2 3" key="1">
    <citation type="journal article" date="2018" name="Mol. Plant">
        <title>The genome of Artemisia annua provides insight into the evolution of Asteraceae family and artemisinin biosynthesis.</title>
        <authorList>
            <person name="Shen Q."/>
            <person name="Zhang L."/>
            <person name="Liao Z."/>
            <person name="Wang S."/>
            <person name="Yan T."/>
            <person name="Shi P."/>
            <person name="Liu M."/>
            <person name="Fu X."/>
            <person name="Pan Q."/>
            <person name="Wang Y."/>
            <person name="Lv Z."/>
            <person name="Lu X."/>
            <person name="Zhang F."/>
            <person name="Jiang W."/>
            <person name="Ma Y."/>
            <person name="Chen M."/>
            <person name="Hao X."/>
            <person name="Li L."/>
            <person name="Tang Y."/>
            <person name="Lv G."/>
            <person name="Zhou Y."/>
            <person name="Sun X."/>
            <person name="Brodelius P.E."/>
            <person name="Rose J.K.C."/>
            <person name="Tang K."/>
        </authorList>
    </citation>
    <scope>NUCLEOTIDE SEQUENCE [LARGE SCALE GENOMIC DNA]</scope>
    <source>
        <strain evidence="3">cv. Huhao1</strain>
        <tissue evidence="2">Leaf</tissue>
    </source>
</reference>
<dbReference type="Proteomes" id="UP000245207">
    <property type="component" value="Unassembled WGS sequence"/>
</dbReference>
<dbReference type="EMBL" id="PKPP01000915">
    <property type="protein sequence ID" value="PWA87440.1"/>
    <property type="molecule type" value="Genomic_DNA"/>
</dbReference>
<accession>A0A2U1PNZ0</accession>
<evidence type="ECO:0000256" key="1">
    <source>
        <dbReference type="SAM" id="Phobius"/>
    </source>
</evidence>
<keyword evidence="1" id="KW-0472">Membrane</keyword>
<comment type="caution">
    <text evidence="2">The sequence shown here is derived from an EMBL/GenBank/DDBJ whole genome shotgun (WGS) entry which is preliminary data.</text>
</comment>
<feature type="transmembrane region" description="Helical" evidence="1">
    <location>
        <begin position="57"/>
        <end position="77"/>
    </location>
</feature>
<protein>
    <submittedName>
        <fullName evidence="2">Plasmodesmata callose-binding protein 5</fullName>
    </submittedName>
</protein>
<evidence type="ECO:0000313" key="3">
    <source>
        <dbReference type="Proteomes" id="UP000245207"/>
    </source>
</evidence>
<gene>
    <name evidence="2" type="ORF">CTI12_AA129820</name>
</gene>
<name>A0A2U1PNZ0_ARTAN</name>